<dbReference type="RefSeq" id="WP_092260927.1">
    <property type="nucleotide sequence ID" value="NZ_CP047199.1"/>
</dbReference>
<keyword evidence="2" id="KW-0732">Signal</keyword>
<dbReference type="InterPro" id="IPR009003">
    <property type="entry name" value="Peptidase_S1_PA"/>
</dbReference>
<name>A0A1H9WCV8_9CORY</name>
<organism evidence="3 4">
    <name type="scientific">Corynebacterium cystitidis DSM 20524</name>
    <dbReference type="NCBI Taxonomy" id="1121357"/>
    <lineage>
        <taxon>Bacteria</taxon>
        <taxon>Bacillati</taxon>
        <taxon>Actinomycetota</taxon>
        <taxon>Actinomycetes</taxon>
        <taxon>Mycobacteriales</taxon>
        <taxon>Corynebacteriaceae</taxon>
        <taxon>Corynebacterium</taxon>
    </lineage>
</organism>
<evidence type="ECO:0000256" key="2">
    <source>
        <dbReference type="SAM" id="SignalP"/>
    </source>
</evidence>
<dbReference type="STRING" id="1121357.SAMN05661109_02670"/>
<feature type="signal peptide" evidence="2">
    <location>
        <begin position="1"/>
        <end position="29"/>
    </location>
</feature>
<dbReference type="AlphaFoldDB" id="A0A1H9WCV8"/>
<dbReference type="InterPro" id="IPR043504">
    <property type="entry name" value="Peptidase_S1_PA_chymotrypsin"/>
</dbReference>
<evidence type="ECO:0000313" key="3">
    <source>
        <dbReference type="EMBL" id="SES31730.1"/>
    </source>
</evidence>
<keyword evidence="4" id="KW-1185">Reference proteome</keyword>
<protein>
    <recommendedName>
        <fullName evidence="5">Trypsin</fullName>
    </recommendedName>
</protein>
<evidence type="ECO:0000256" key="1">
    <source>
        <dbReference type="SAM" id="MobiDB-lite"/>
    </source>
</evidence>
<dbReference type="CDD" id="cd21112">
    <property type="entry name" value="alphaLP-like"/>
    <property type="match status" value="1"/>
</dbReference>
<feature type="chain" id="PRO_5011789587" description="Trypsin" evidence="2">
    <location>
        <begin position="30"/>
        <end position="410"/>
    </location>
</feature>
<proteinExistence type="predicted"/>
<reference evidence="4" key="1">
    <citation type="submission" date="2016-10" db="EMBL/GenBank/DDBJ databases">
        <authorList>
            <person name="Varghese N."/>
            <person name="Submissions S."/>
        </authorList>
    </citation>
    <scope>NUCLEOTIDE SEQUENCE [LARGE SCALE GENOMIC DNA]</scope>
    <source>
        <strain evidence="4">DSM 20524</strain>
    </source>
</reference>
<dbReference type="EMBL" id="FOGQ01000020">
    <property type="protein sequence ID" value="SES31730.1"/>
    <property type="molecule type" value="Genomic_DNA"/>
</dbReference>
<feature type="region of interest" description="Disordered" evidence="1">
    <location>
        <begin position="91"/>
        <end position="156"/>
    </location>
</feature>
<accession>A0A1H9WCV8</accession>
<dbReference type="Gene3D" id="2.40.10.10">
    <property type="entry name" value="Trypsin-like serine proteases"/>
    <property type="match status" value="2"/>
</dbReference>
<evidence type="ECO:0000313" key="4">
    <source>
        <dbReference type="Proteomes" id="UP000198929"/>
    </source>
</evidence>
<dbReference type="Proteomes" id="UP000198929">
    <property type="component" value="Unassembled WGS sequence"/>
</dbReference>
<evidence type="ECO:0008006" key="5">
    <source>
        <dbReference type="Google" id="ProtNLM"/>
    </source>
</evidence>
<gene>
    <name evidence="3" type="ORF">SAMN05661109_02670</name>
</gene>
<dbReference type="SUPFAM" id="SSF50494">
    <property type="entry name" value="Trypsin-like serine proteases"/>
    <property type="match status" value="1"/>
</dbReference>
<sequence length="410" mass="42245">MKRRVRLRNLGLSATACIAATLVAPAAYASSSLGAFPTVSINIGPLDSAKVIDQARADARAVGIALPQVDGAVTAALDHSVNQVNQFLPVSPAPQPALNDAASARGEATQQGEQLPAVQPPESAEEAGTDSGLSPVHDPGLTNPNPIGIDAEQGPLPVTTNQNYWWRNDPVSKVMAGKPFADYVLHRVPGSWFDAPRIPEQSNQAMTRGASLYGPGTPIYVGDDALCTLTMAGTDAQGRKVGITAGHCGEVGDSVSSADSWQVGPSGTVVSKNEYLDYAVIELGSNAEVTNTYNGATAHGVGGQAQPGQIVCKQGVASGETCGMTLLTGEDMQVSHVCSMVGDSGAPVFYQGRVVGMINGGVLPRPYNVECSTPWQGALHAPTASARMDAVVEDMDKQGGVGAGFTLAQN</sequence>